<dbReference type="GO" id="GO:0016787">
    <property type="term" value="F:hydrolase activity"/>
    <property type="evidence" value="ECO:0007669"/>
    <property type="project" value="UniProtKB-KW"/>
</dbReference>
<evidence type="ECO:0000256" key="3">
    <source>
        <dbReference type="SAM" id="MobiDB-lite"/>
    </source>
</evidence>
<accession>A0A6V7QKC0</accession>
<dbReference type="InterPro" id="IPR049080">
    <property type="entry name" value="MOV-10-like_beta-barrel"/>
</dbReference>
<name>A0A6V7QKC0_ANACO</name>
<feature type="compositionally biased region" description="Low complexity" evidence="3">
    <location>
        <begin position="1"/>
        <end position="21"/>
    </location>
</feature>
<gene>
    <name evidence="5" type="ORF">CB5_LOCUS26823</name>
</gene>
<feature type="compositionally biased region" description="Low complexity" evidence="3">
    <location>
        <begin position="136"/>
        <end position="210"/>
    </location>
</feature>
<feature type="domain" description="Helicase MOV-10-like beta-barrel" evidence="4">
    <location>
        <begin position="353"/>
        <end position="427"/>
    </location>
</feature>
<dbReference type="PANTHER" id="PTHR45418:SF5">
    <property type="entry name" value="BRCA2-INTERACTING PROTEIN-LIKE-RELATED"/>
    <property type="match status" value="1"/>
</dbReference>
<sequence>MPHLLASSSSSSSLTPSTASFAPPPPAKAQSPHASSTGPKALLQWKPVSSKASSSSFSFLAPSSTASFASPSPAKAQPPHATSAGAKASQLSEPSLPSLVSSKALPSPVKAQSPHAESAGPIASLQWKPVSSKASSSSFSFLAPSSTASFASPSPAKAQPPHASSAGAKASQLSEPSSPSLVLSKAASSSSSSLTPSSTASSASPSPVKARSPHAASANGSPARAWPLAEPSSPSSVSSKASSSSASSLPPLTASFASPQFEQQNKIGQLPRYEIPKHLQEQIKNDVVPQVLKRPLSQSTYADYFAALLYAEDYYCEKWSDFILHDVTLELRKKDGFKIQNSTGAKKNNKSNAQKDKPFVAFEIDSVPENRPYLISRDHVLVRPAGKQIEPFQGIFFRVEKSKWVLAEFGDDFHKQHSPSKKYDVSFSFNRVCLKRCHHAVSAAMDPFLCSILFPDPPHKTFLGPIHDFNFTQNDRESAVIAIISHIINLRSPEPYLLEGPLSETPSGDLSEMGNVIHSAILQLYRTCTSSKILVCAPRNRTLDALTKSLLEDIPESRIFRANAAFREYDLVPDDIMPACSFEGVCFSCPPLAELENFRVVTSTFISTFRLKAAGIGADHFSHIFLVDASSSTEPETIVALANLVGKTTAVVVTGSLLNMPRWVRSDMARRNGLKKSFFQRLLEMEPYCLDDPLCVTHVYGDDKRNDGTMILPSIDTNGFEY</sequence>
<feature type="compositionally biased region" description="Low complexity" evidence="3">
    <location>
        <begin position="227"/>
        <end position="244"/>
    </location>
</feature>
<dbReference type="GO" id="GO:0005524">
    <property type="term" value="F:ATP binding"/>
    <property type="evidence" value="ECO:0007669"/>
    <property type="project" value="UniProtKB-KW"/>
</dbReference>
<feature type="region of interest" description="Disordered" evidence="3">
    <location>
        <begin position="1"/>
        <end position="42"/>
    </location>
</feature>
<dbReference type="Pfam" id="PF21634">
    <property type="entry name" value="MOV-10_beta-barrel"/>
    <property type="match status" value="1"/>
</dbReference>
<feature type="region of interest" description="Disordered" evidence="3">
    <location>
        <begin position="54"/>
        <end position="122"/>
    </location>
</feature>
<feature type="compositionally biased region" description="Low complexity" evidence="3">
    <location>
        <begin position="54"/>
        <end position="79"/>
    </location>
</feature>
<evidence type="ECO:0000259" key="4">
    <source>
        <dbReference type="Pfam" id="PF21634"/>
    </source>
</evidence>
<dbReference type="GO" id="GO:0005737">
    <property type="term" value="C:cytoplasm"/>
    <property type="evidence" value="ECO:0007669"/>
    <property type="project" value="UniProtKB-SubCell"/>
</dbReference>
<dbReference type="AlphaFoldDB" id="A0A6V7QKC0"/>
<dbReference type="GO" id="GO:0004386">
    <property type="term" value="F:helicase activity"/>
    <property type="evidence" value="ECO:0007669"/>
    <property type="project" value="UniProtKB-KW"/>
</dbReference>
<comment type="subcellular location">
    <subcellularLocation>
        <location evidence="1">Cytoplasm</location>
    </subcellularLocation>
</comment>
<keyword evidence="2" id="KW-0963">Cytoplasm</keyword>
<dbReference type="Gene3D" id="3.40.50.300">
    <property type="entry name" value="P-loop containing nucleotide triphosphate hydrolases"/>
    <property type="match status" value="1"/>
</dbReference>
<proteinExistence type="predicted"/>
<reference evidence="5" key="1">
    <citation type="submission" date="2020-07" db="EMBL/GenBank/DDBJ databases">
        <authorList>
            <person name="Lin J."/>
        </authorList>
    </citation>
    <scope>NUCLEOTIDE SEQUENCE</scope>
</reference>
<dbReference type="InterPro" id="IPR027417">
    <property type="entry name" value="P-loop_NTPase"/>
</dbReference>
<evidence type="ECO:0000313" key="5">
    <source>
        <dbReference type="EMBL" id="CAD1843612.1"/>
    </source>
</evidence>
<dbReference type="EMBL" id="LR862137">
    <property type="protein sequence ID" value="CAD1843612.1"/>
    <property type="molecule type" value="Genomic_DNA"/>
</dbReference>
<feature type="compositionally biased region" description="Low complexity" evidence="3">
    <location>
        <begin position="89"/>
        <end position="102"/>
    </location>
</feature>
<protein>
    <recommendedName>
        <fullName evidence="4">Helicase MOV-10-like beta-barrel domain-containing protein</fullName>
    </recommendedName>
</protein>
<evidence type="ECO:0000256" key="2">
    <source>
        <dbReference type="ARBA" id="ARBA00022490"/>
    </source>
</evidence>
<evidence type="ECO:0000256" key="1">
    <source>
        <dbReference type="ARBA" id="ARBA00004496"/>
    </source>
</evidence>
<dbReference type="PANTHER" id="PTHR45418">
    <property type="entry name" value="CANCER/TESTIS ANTIGEN 55"/>
    <property type="match status" value="1"/>
</dbReference>
<organism evidence="5">
    <name type="scientific">Ananas comosus var. bracteatus</name>
    <name type="common">red pineapple</name>
    <dbReference type="NCBI Taxonomy" id="296719"/>
    <lineage>
        <taxon>Eukaryota</taxon>
        <taxon>Viridiplantae</taxon>
        <taxon>Streptophyta</taxon>
        <taxon>Embryophyta</taxon>
        <taxon>Tracheophyta</taxon>
        <taxon>Spermatophyta</taxon>
        <taxon>Magnoliopsida</taxon>
        <taxon>Liliopsida</taxon>
        <taxon>Poales</taxon>
        <taxon>Bromeliaceae</taxon>
        <taxon>Bromelioideae</taxon>
        <taxon>Ananas</taxon>
    </lineage>
</organism>
<feature type="region of interest" description="Disordered" evidence="3">
    <location>
        <begin position="136"/>
        <end position="244"/>
    </location>
</feature>